<dbReference type="Proteomes" id="UP001392437">
    <property type="component" value="Unassembled WGS sequence"/>
</dbReference>
<feature type="compositionally biased region" description="Polar residues" evidence="1">
    <location>
        <begin position="211"/>
        <end position="220"/>
    </location>
</feature>
<dbReference type="EMBL" id="JAQQWP010000011">
    <property type="protein sequence ID" value="KAK8096224.1"/>
    <property type="molecule type" value="Genomic_DNA"/>
</dbReference>
<protein>
    <submittedName>
        <fullName evidence="2">Uncharacterized protein</fullName>
    </submittedName>
</protein>
<dbReference type="AlphaFoldDB" id="A0AAW0QCB5"/>
<feature type="compositionally biased region" description="Basic and acidic residues" evidence="1">
    <location>
        <begin position="186"/>
        <end position="209"/>
    </location>
</feature>
<organism evidence="2 3">
    <name type="scientific">Apiospora kogelbergensis</name>
    <dbReference type="NCBI Taxonomy" id="1337665"/>
    <lineage>
        <taxon>Eukaryota</taxon>
        <taxon>Fungi</taxon>
        <taxon>Dikarya</taxon>
        <taxon>Ascomycota</taxon>
        <taxon>Pezizomycotina</taxon>
        <taxon>Sordariomycetes</taxon>
        <taxon>Xylariomycetidae</taxon>
        <taxon>Amphisphaeriales</taxon>
        <taxon>Apiosporaceae</taxon>
        <taxon>Apiospora</taxon>
    </lineage>
</organism>
<comment type="caution">
    <text evidence="2">The sequence shown here is derived from an EMBL/GenBank/DDBJ whole genome shotgun (WGS) entry which is preliminary data.</text>
</comment>
<evidence type="ECO:0000256" key="1">
    <source>
        <dbReference type="SAM" id="MobiDB-lite"/>
    </source>
</evidence>
<feature type="compositionally biased region" description="Pro residues" evidence="1">
    <location>
        <begin position="35"/>
        <end position="46"/>
    </location>
</feature>
<feature type="compositionally biased region" description="Low complexity" evidence="1">
    <location>
        <begin position="153"/>
        <end position="164"/>
    </location>
</feature>
<feature type="region of interest" description="Disordered" evidence="1">
    <location>
        <begin position="1"/>
        <end position="229"/>
    </location>
</feature>
<name>A0AAW0QCB5_9PEZI</name>
<proteinExistence type="predicted"/>
<gene>
    <name evidence="2" type="ORF">PG999_014246</name>
</gene>
<reference evidence="2 3" key="1">
    <citation type="submission" date="2023-01" db="EMBL/GenBank/DDBJ databases">
        <title>Analysis of 21 Apiospora genomes using comparative genomics revels a genus with tremendous synthesis potential of carbohydrate active enzymes and secondary metabolites.</title>
        <authorList>
            <person name="Sorensen T."/>
        </authorList>
    </citation>
    <scope>NUCLEOTIDE SEQUENCE [LARGE SCALE GENOMIC DNA]</scope>
    <source>
        <strain evidence="2 3">CBS 117206</strain>
    </source>
</reference>
<evidence type="ECO:0000313" key="2">
    <source>
        <dbReference type="EMBL" id="KAK8096224.1"/>
    </source>
</evidence>
<sequence>MSRPASPAGAPPSTRPQPFSLHDLSDPEIVLTSPLSPPLPIPPPPSRSYTDELTKKSVPVDATPVIRLLAPTPEATSPRILLRPRRAGFVDEDDEEPFPSFVHPSLPAGRFDGSDSGASAGLPDPVPWTDELTRQRRPRQPSYAQSVWEEDTSSSSSSSSSAMSSDDDTGEVTQRATVLVDGDAEQMAKTRRVENRAEAKDGVEGEGDAKSGSSAAQDITTFRFPGATA</sequence>
<evidence type="ECO:0000313" key="3">
    <source>
        <dbReference type="Proteomes" id="UP001392437"/>
    </source>
</evidence>
<keyword evidence="3" id="KW-1185">Reference proteome</keyword>
<accession>A0AAW0QCB5</accession>